<dbReference type="RefSeq" id="XP_029713979.1">
    <property type="nucleotide sequence ID" value="XM_029858119.2"/>
</dbReference>
<keyword evidence="3" id="KW-1185">Reference proteome</keyword>
<evidence type="ECO:0000313" key="2">
    <source>
        <dbReference type="EnsemblMetazoa" id="AALFPA23_001321.P38576"/>
    </source>
</evidence>
<evidence type="ECO:0008006" key="4">
    <source>
        <dbReference type="Google" id="ProtNLM"/>
    </source>
</evidence>
<feature type="region of interest" description="Disordered" evidence="1">
    <location>
        <begin position="376"/>
        <end position="402"/>
    </location>
</feature>
<name>A0ABM1XNL0_AEDAL</name>
<accession>A0ABM1XNL0</accession>
<organism evidence="2 3">
    <name type="scientific">Aedes albopictus</name>
    <name type="common">Asian tiger mosquito</name>
    <name type="synonym">Stegomyia albopicta</name>
    <dbReference type="NCBI Taxonomy" id="7160"/>
    <lineage>
        <taxon>Eukaryota</taxon>
        <taxon>Metazoa</taxon>
        <taxon>Ecdysozoa</taxon>
        <taxon>Arthropoda</taxon>
        <taxon>Hexapoda</taxon>
        <taxon>Insecta</taxon>
        <taxon>Pterygota</taxon>
        <taxon>Neoptera</taxon>
        <taxon>Endopterygota</taxon>
        <taxon>Diptera</taxon>
        <taxon>Nematocera</taxon>
        <taxon>Culicoidea</taxon>
        <taxon>Culicidae</taxon>
        <taxon>Culicinae</taxon>
        <taxon>Aedini</taxon>
        <taxon>Aedes</taxon>
        <taxon>Stegomyia</taxon>
    </lineage>
</organism>
<feature type="region of interest" description="Disordered" evidence="1">
    <location>
        <begin position="159"/>
        <end position="180"/>
    </location>
</feature>
<sequence length="621" mass="71610">MSHPPPYDLQQPLLAPSSSGTMAMMTHHQYHPPQQVQPQQQLPPRGEVEYFYVYVAESELSNVGNWILLEPDKTLSLKNLRDYYSTCFGIKHKIVNAKNEIEVRYIRYHNGYFRFPPGLDLNNTRFVAYYYTDVEDTKAFMEMAEANDQNQARVPVTTFAAPQPPPDVNNDSTLTGRPNASAFDMDSILRSGAQSTPVKGSSNRQMPAAENVSSTSDVILNEPTVEVITVQDSQDTFRRSLPLPPTGPPKPVVNENPSKPTEQKPSGIRAKLGPSVSSTSEEKQTRTERPRHERITINDSSGFRRDRSSVMVRVNTAPKSKNMLDRYQQSRPAPEDVAMKTPLKVTLKQRGRQVQPNKKILKIEDSKGRTTALLTKKKWSVKPEVPHQKRRSDPDDEPDYQRQYQKRRRYDNQYQNHQQIDKKPFSSQDHRILNVLLVGFHELAPVVHETTNYFSEFGTVTNFQLYTQENRYNVPEYYAYMEIRAADPVSLFSDRHIYNGTIIYAIRVDGARLPPRLSCRVCGYYGLNLAYLAYHVEGQFHQQTLTKRLQSQADTHGQHVYLDSYYRITYDELYVQYPTNPVQEMVRNDYWKRSHQPATYSNDGAGSGKRYYTTSDKERYY</sequence>
<dbReference type="EnsemblMetazoa" id="AALFPA23_001321.R38576">
    <property type="protein sequence ID" value="AALFPA23_001321.P38576"/>
    <property type="gene ID" value="AALFPA23_001321"/>
</dbReference>
<evidence type="ECO:0000313" key="3">
    <source>
        <dbReference type="Proteomes" id="UP000069940"/>
    </source>
</evidence>
<reference evidence="2" key="2">
    <citation type="submission" date="2025-05" db="UniProtKB">
        <authorList>
            <consortium name="EnsemblMetazoa"/>
        </authorList>
    </citation>
    <scope>IDENTIFICATION</scope>
    <source>
        <strain evidence="2">Foshan</strain>
    </source>
</reference>
<feature type="compositionally biased region" description="Polar residues" evidence="1">
    <location>
        <begin position="255"/>
        <end position="264"/>
    </location>
</feature>
<feature type="region of interest" description="Disordered" evidence="1">
    <location>
        <begin position="601"/>
        <end position="621"/>
    </location>
</feature>
<dbReference type="Proteomes" id="UP000069940">
    <property type="component" value="Unassembled WGS sequence"/>
</dbReference>
<feature type="compositionally biased region" description="Pro residues" evidence="1">
    <location>
        <begin position="242"/>
        <end position="251"/>
    </location>
</feature>
<feature type="compositionally biased region" description="Polar residues" evidence="1">
    <location>
        <begin position="169"/>
        <end position="178"/>
    </location>
</feature>
<proteinExistence type="predicted"/>
<feature type="region of interest" description="Disordered" evidence="1">
    <location>
        <begin position="230"/>
        <end position="292"/>
    </location>
</feature>
<feature type="compositionally biased region" description="Basic and acidic residues" evidence="1">
    <location>
        <begin position="384"/>
        <end position="393"/>
    </location>
</feature>
<reference evidence="3" key="1">
    <citation type="journal article" date="2015" name="Proc. Natl. Acad. Sci. U.S.A.">
        <title>Genome sequence of the Asian Tiger mosquito, Aedes albopictus, reveals insights into its biology, genetics, and evolution.</title>
        <authorList>
            <person name="Chen X.G."/>
            <person name="Jiang X."/>
            <person name="Gu J."/>
            <person name="Xu M."/>
            <person name="Wu Y."/>
            <person name="Deng Y."/>
            <person name="Zhang C."/>
            <person name="Bonizzoni M."/>
            <person name="Dermauw W."/>
            <person name="Vontas J."/>
            <person name="Armbruster P."/>
            <person name="Huang X."/>
            <person name="Yang Y."/>
            <person name="Zhang H."/>
            <person name="He W."/>
            <person name="Peng H."/>
            <person name="Liu Y."/>
            <person name="Wu K."/>
            <person name="Chen J."/>
            <person name="Lirakis M."/>
            <person name="Topalis P."/>
            <person name="Van Leeuwen T."/>
            <person name="Hall A.B."/>
            <person name="Jiang X."/>
            <person name="Thorpe C."/>
            <person name="Mueller R.L."/>
            <person name="Sun C."/>
            <person name="Waterhouse R.M."/>
            <person name="Yan G."/>
            <person name="Tu Z.J."/>
            <person name="Fang X."/>
            <person name="James A.A."/>
        </authorList>
    </citation>
    <scope>NUCLEOTIDE SEQUENCE [LARGE SCALE GENOMIC DNA]</scope>
    <source>
        <strain evidence="3">Foshan</strain>
    </source>
</reference>
<evidence type="ECO:0000256" key="1">
    <source>
        <dbReference type="SAM" id="MobiDB-lite"/>
    </source>
</evidence>
<dbReference type="GeneID" id="109421715"/>
<protein>
    <recommendedName>
        <fullName evidence="4">RRM domain-containing protein</fullName>
    </recommendedName>
</protein>
<feature type="compositionally biased region" description="Basic and acidic residues" evidence="1">
    <location>
        <begin position="280"/>
        <end position="292"/>
    </location>
</feature>
<feature type="region of interest" description="Disordered" evidence="1">
    <location>
        <begin position="192"/>
        <end position="217"/>
    </location>
</feature>